<dbReference type="GO" id="GO:0016020">
    <property type="term" value="C:membrane"/>
    <property type="evidence" value="ECO:0007669"/>
    <property type="project" value="UniProtKB-SubCell"/>
</dbReference>
<proteinExistence type="predicted"/>
<evidence type="ECO:0000256" key="1">
    <source>
        <dbReference type="ARBA" id="ARBA00004141"/>
    </source>
</evidence>
<name>A0A384JAW6_BOTFB</name>
<dbReference type="RefSeq" id="XP_001559449.1">
    <property type="nucleotide sequence ID" value="XM_001559399.2"/>
</dbReference>
<dbReference type="InterPro" id="IPR006634">
    <property type="entry name" value="TLC-dom"/>
</dbReference>
<dbReference type="PROSITE" id="PS50922">
    <property type="entry name" value="TLC"/>
    <property type="match status" value="1"/>
</dbReference>
<sequence>MLDPFFSPPKTFGTKVQVLADFLDLQTLPYHMHEIIIAFCFYTIVDTYVSQIISSRLFPKIYPSLSHRVKINWNIHFVSFVQSTVICLLALWVLWTDDERWDMDWRGRIWGYTGAGGLVQAFAMGYFLWDLMASVVHLDSLGWSSLIHAICALLVVGIGFRPFANYYGLNFVLYELSTPFLNIHWFFDKLNMTGSKAQLYNGIVLLVTFFSCRLVWGVYQSARLYHDLWSSFHTSRAIIAPEPRFSGGSEWELFRFLGESKELSLPTWLAWGYLATNTILTLLNFYWFNQMVSAVSKRFSKKGKHTRVDKKE</sequence>
<evidence type="ECO:0000256" key="3">
    <source>
        <dbReference type="ARBA" id="ARBA00022989"/>
    </source>
</evidence>
<reference evidence="8 9" key="3">
    <citation type="journal article" date="2017" name="Mol. Plant Pathol.">
        <title>A gapless genome sequence of the fungus Botrytis cinerea.</title>
        <authorList>
            <person name="Van Kan J.A."/>
            <person name="Stassen J.H."/>
            <person name="Mosbach A."/>
            <person name="Van Der Lee T.A."/>
            <person name="Faino L."/>
            <person name="Farmer A.D."/>
            <person name="Papasotiriou D.G."/>
            <person name="Zhou S."/>
            <person name="Seidl M.F."/>
            <person name="Cottam E."/>
            <person name="Edel D."/>
            <person name="Hahn M."/>
            <person name="Schwartz D.C."/>
            <person name="Dietrich R.A."/>
            <person name="Widdison S."/>
            <person name="Scalliet G."/>
        </authorList>
    </citation>
    <scope>NUCLEOTIDE SEQUENCE [LARGE SCALE GENOMIC DNA]</scope>
    <source>
        <strain evidence="8 9">B05.10</strain>
    </source>
</reference>
<protein>
    <recommendedName>
        <fullName evidence="7">TLC domain-containing protein</fullName>
    </recommendedName>
</protein>
<comment type="subcellular location">
    <subcellularLocation>
        <location evidence="1">Membrane</location>
        <topology evidence="1">Multi-pass membrane protein</topology>
    </subcellularLocation>
</comment>
<accession>A0A384JAW6</accession>
<dbReference type="KEGG" id="bfu:BCIN_03g00900"/>
<reference evidence="8 9" key="2">
    <citation type="journal article" date="2012" name="Eukaryot. Cell">
        <title>Genome update of Botrytis cinerea strains B05.10 and T4.</title>
        <authorList>
            <person name="Staats M."/>
            <person name="van Kan J.A."/>
        </authorList>
    </citation>
    <scope>NUCLEOTIDE SEQUENCE [LARGE SCALE GENOMIC DNA]</scope>
    <source>
        <strain evidence="8 9">B05.10</strain>
    </source>
</reference>
<evidence type="ECO:0000313" key="9">
    <source>
        <dbReference type="Proteomes" id="UP000001798"/>
    </source>
</evidence>
<dbReference type="SMART" id="SM00724">
    <property type="entry name" value="TLC"/>
    <property type="match status" value="1"/>
</dbReference>
<dbReference type="PANTHER" id="PTHR13439:SF0">
    <property type="entry name" value="TOPOISOMERASE I DAMAGE AFFECTED PROTEIN 4"/>
    <property type="match status" value="1"/>
</dbReference>
<dbReference type="PANTHER" id="PTHR13439">
    <property type="entry name" value="CT120 PROTEIN"/>
    <property type="match status" value="1"/>
</dbReference>
<dbReference type="GO" id="GO:0005783">
    <property type="term" value="C:endoplasmic reticulum"/>
    <property type="evidence" value="ECO:0007669"/>
    <property type="project" value="TreeGrafter"/>
</dbReference>
<dbReference type="VEuPathDB" id="FungiDB:Bcin03g00900"/>
<reference evidence="8 9" key="1">
    <citation type="journal article" date="2011" name="PLoS Genet.">
        <title>Genomic analysis of the necrotrophic fungal pathogens Sclerotinia sclerotiorum and Botrytis cinerea.</title>
        <authorList>
            <person name="Amselem J."/>
            <person name="Cuomo C.A."/>
            <person name="van Kan J.A."/>
            <person name="Viaud M."/>
            <person name="Benito E.P."/>
            <person name="Couloux A."/>
            <person name="Coutinho P.M."/>
            <person name="de Vries R.P."/>
            <person name="Dyer P.S."/>
            <person name="Fillinger S."/>
            <person name="Fournier E."/>
            <person name="Gout L."/>
            <person name="Hahn M."/>
            <person name="Kohn L."/>
            <person name="Lapalu N."/>
            <person name="Plummer K.M."/>
            <person name="Pradier J.M."/>
            <person name="Quevillon E."/>
            <person name="Sharon A."/>
            <person name="Simon A."/>
            <person name="ten Have A."/>
            <person name="Tudzynski B."/>
            <person name="Tudzynski P."/>
            <person name="Wincker P."/>
            <person name="Andrew M."/>
            <person name="Anthouard V."/>
            <person name="Beever R.E."/>
            <person name="Beffa R."/>
            <person name="Benoit I."/>
            <person name="Bouzid O."/>
            <person name="Brault B."/>
            <person name="Chen Z."/>
            <person name="Choquer M."/>
            <person name="Collemare J."/>
            <person name="Cotton P."/>
            <person name="Danchin E.G."/>
            <person name="Da Silva C."/>
            <person name="Gautier A."/>
            <person name="Giraud C."/>
            <person name="Giraud T."/>
            <person name="Gonzalez C."/>
            <person name="Grossetete S."/>
            <person name="Guldener U."/>
            <person name="Henrissat B."/>
            <person name="Howlett B.J."/>
            <person name="Kodira C."/>
            <person name="Kretschmer M."/>
            <person name="Lappartient A."/>
            <person name="Leroch M."/>
            <person name="Levis C."/>
            <person name="Mauceli E."/>
            <person name="Neuveglise C."/>
            <person name="Oeser B."/>
            <person name="Pearson M."/>
            <person name="Poulain J."/>
            <person name="Poussereau N."/>
            <person name="Quesneville H."/>
            <person name="Rascle C."/>
            <person name="Schumacher J."/>
            <person name="Segurens B."/>
            <person name="Sexton A."/>
            <person name="Silva E."/>
            <person name="Sirven C."/>
            <person name="Soanes D.M."/>
            <person name="Talbot N.J."/>
            <person name="Templeton M."/>
            <person name="Yandava C."/>
            <person name="Yarden O."/>
            <person name="Zeng Q."/>
            <person name="Rollins J.A."/>
            <person name="Lebrun M.H."/>
            <person name="Dickman M."/>
        </authorList>
    </citation>
    <scope>NUCLEOTIDE SEQUENCE [LARGE SCALE GENOMIC DNA]</scope>
    <source>
        <strain evidence="8 9">B05.10</strain>
    </source>
</reference>
<dbReference type="GeneID" id="5440076"/>
<evidence type="ECO:0000256" key="2">
    <source>
        <dbReference type="ARBA" id="ARBA00022692"/>
    </source>
</evidence>
<dbReference type="Proteomes" id="UP000001798">
    <property type="component" value="Chromosome 3"/>
</dbReference>
<keyword evidence="3 6" id="KW-1133">Transmembrane helix</keyword>
<dbReference type="EMBL" id="CP009807">
    <property type="protein sequence ID" value="ATZ47788.1"/>
    <property type="molecule type" value="Genomic_DNA"/>
</dbReference>
<dbReference type="Pfam" id="PF03798">
    <property type="entry name" value="TRAM_LAG1_CLN8"/>
    <property type="match status" value="1"/>
</dbReference>
<dbReference type="OrthoDB" id="10266980at2759"/>
<feature type="transmembrane region" description="Helical" evidence="6">
    <location>
        <begin position="199"/>
        <end position="219"/>
    </location>
</feature>
<feature type="domain" description="TLC" evidence="7">
    <location>
        <begin position="68"/>
        <end position="300"/>
    </location>
</feature>
<dbReference type="AlphaFoldDB" id="A0A384JAW6"/>
<feature type="transmembrane region" description="Helical" evidence="6">
    <location>
        <begin position="141"/>
        <end position="160"/>
    </location>
</feature>
<keyword evidence="4 5" id="KW-0472">Membrane</keyword>
<keyword evidence="2 5" id="KW-0812">Transmembrane</keyword>
<gene>
    <name evidence="8" type="ORF">BCIN_03g00900</name>
</gene>
<evidence type="ECO:0000256" key="6">
    <source>
        <dbReference type="SAM" id="Phobius"/>
    </source>
</evidence>
<organism evidence="8 9">
    <name type="scientific">Botryotinia fuckeliana (strain B05.10)</name>
    <name type="common">Noble rot fungus</name>
    <name type="synonym">Botrytis cinerea</name>
    <dbReference type="NCBI Taxonomy" id="332648"/>
    <lineage>
        <taxon>Eukaryota</taxon>
        <taxon>Fungi</taxon>
        <taxon>Dikarya</taxon>
        <taxon>Ascomycota</taxon>
        <taxon>Pezizomycotina</taxon>
        <taxon>Leotiomycetes</taxon>
        <taxon>Helotiales</taxon>
        <taxon>Sclerotiniaceae</taxon>
        <taxon>Botrytis</taxon>
    </lineage>
</organism>
<feature type="transmembrane region" description="Helical" evidence="6">
    <location>
        <begin position="268"/>
        <end position="288"/>
    </location>
</feature>
<evidence type="ECO:0000313" key="8">
    <source>
        <dbReference type="EMBL" id="ATZ47788.1"/>
    </source>
</evidence>
<feature type="transmembrane region" description="Helical" evidence="6">
    <location>
        <begin position="166"/>
        <end position="187"/>
    </location>
</feature>
<dbReference type="InterPro" id="IPR050846">
    <property type="entry name" value="TLCD"/>
</dbReference>
<dbReference type="GO" id="GO:0055088">
    <property type="term" value="P:lipid homeostasis"/>
    <property type="evidence" value="ECO:0007669"/>
    <property type="project" value="TreeGrafter"/>
</dbReference>
<evidence type="ECO:0000256" key="5">
    <source>
        <dbReference type="PROSITE-ProRule" id="PRU00205"/>
    </source>
</evidence>
<evidence type="ECO:0000256" key="4">
    <source>
        <dbReference type="ARBA" id="ARBA00023136"/>
    </source>
</evidence>
<keyword evidence="9" id="KW-1185">Reference proteome</keyword>
<evidence type="ECO:0000259" key="7">
    <source>
        <dbReference type="PROSITE" id="PS50922"/>
    </source>
</evidence>
<feature type="transmembrane region" description="Helical" evidence="6">
    <location>
        <begin position="109"/>
        <end position="129"/>
    </location>
</feature>
<feature type="transmembrane region" description="Helical" evidence="6">
    <location>
        <begin position="35"/>
        <end position="53"/>
    </location>
</feature>
<dbReference type="OMA" id="HANNHTD"/>
<feature type="transmembrane region" description="Helical" evidence="6">
    <location>
        <begin position="73"/>
        <end position="94"/>
    </location>
</feature>